<dbReference type="Proteomes" id="UP000821845">
    <property type="component" value="Chromosome 1"/>
</dbReference>
<name>A0ACB7TGF9_HYAAI</name>
<protein>
    <submittedName>
        <fullName evidence="1">Uncharacterized protein</fullName>
    </submittedName>
</protein>
<reference evidence="1" key="1">
    <citation type="submission" date="2020-05" db="EMBL/GenBank/DDBJ databases">
        <title>Large-scale comparative analyses of tick genomes elucidate their genetic diversity and vector capacities.</title>
        <authorList>
            <person name="Jia N."/>
            <person name="Wang J."/>
            <person name="Shi W."/>
            <person name="Du L."/>
            <person name="Sun Y."/>
            <person name="Zhan W."/>
            <person name="Jiang J."/>
            <person name="Wang Q."/>
            <person name="Zhang B."/>
            <person name="Ji P."/>
            <person name="Sakyi L.B."/>
            <person name="Cui X."/>
            <person name="Yuan T."/>
            <person name="Jiang B."/>
            <person name="Yang W."/>
            <person name="Lam T.T.-Y."/>
            <person name="Chang Q."/>
            <person name="Ding S."/>
            <person name="Wang X."/>
            <person name="Zhu J."/>
            <person name="Ruan X."/>
            <person name="Zhao L."/>
            <person name="Wei J."/>
            <person name="Que T."/>
            <person name="Du C."/>
            <person name="Cheng J."/>
            <person name="Dai P."/>
            <person name="Han X."/>
            <person name="Huang E."/>
            <person name="Gao Y."/>
            <person name="Liu J."/>
            <person name="Shao H."/>
            <person name="Ye R."/>
            <person name="Li L."/>
            <person name="Wei W."/>
            <person name="Wang X."/>
            <person name="Wang C."/>
            <person name="Yang T."/>
            <person name="Huo Q."/>
            <person name="Li W."/>
            <person name="Guo W."/>
            <person name="Chen H."/>
            <person name="Zhou L."/>
            <person name="Ni X."/>
            <person name="Tian J."/>
            <person name="Zhou Y."/>
            <person name="Sheng Y."/>
            <person name="Liu T."/>
            <person name="Pan Y."/>
            <person name="Xia L."/>
            <person name="Li J."/>
            <person name="Zhao F."/>
            <person name="Cao W."/>
        </authorList>
    </citation>
    <scope>NUCLEOTIDE SEQUENCE</scope>
    <source>
        <strain evidence="1">Hyas-2018</strain>
    </source>
</reference>
<evidence type="ECO:0000313" key="1">
    <source>
        <dbReference type="EMBL" id="KAH6946043.1"/>
    </source>
</evidence>
<keyword evidence="2" id="KW-1185">Reference proteome</keyword>
<proteinExistence type="predicted"/>
<gene>
    <name evidence="1" type="ORF">HPB50_011286</name>
</gene>
<organism evidence="1 2">
    <name type="scientific">Hyalomma asiaticum</name>
    <name type="common">Tick</name>
    <dbReference type="NCBI Taxonomy" id="266040"/>
    <lineage>
        <taxon>Eukaryota</taxon>
        <taxon>Metazoa</taxon>
        <taxon>Ecdysozoa</taxon>
        <taxon>Arthropoda</taxon>
        <taxon>Chelicerata</taxon>
        <taxon>Arachnida</taxon>
        <taxon>Acari</taxon>
        <taxon>Parasitiformes</taxon>
        <taxon>Ixodida</taxon>
        <taxon>Ixodoidea</taxon>
        <taxon>Ixodidae</taxon>
        <taxon>Hyalomminae</taxon>
        <taxon>Hyalomma</taxon>
    </lineage>
</organism>
<sequence>MAASAMRQSLLRATFPGDHFVSDQGHSDDAFLGADLGPLSWLAGRAQCALAAAGKDAASRPPVSARRRTTNRLIQVKPGSTATSGFTPLSKHDRQERSPLQLRLSCLSSMEGSDAPASIASRLYTSTLCV</sequence>
<accession>A0ACB7TGF9</accession>
<dbReference type="EMBL" id="CM023481">
    <property type="protein sequence ID" value="KAH6946043.1"/>
    <property type="molecule type" value="Genomic_DNA"/>
</dbReference>
<evidence type="ECO:0000313" key="2">
    <source>
        <dbReference type="Proteomes" id="UP000821845"/>
    </source>
</evidence>
<comment type="caution">
    <text evidence="1">The sequence shown here is derived from an EMBL/GenBank/DDBJ whole genome shotgun (WGS) entry which is preliminary data.</text>
</comment>